<evidence type="ECO:0000313" key="1">
    <source>
        <dbReference type="EMBL" id="SHG75334.1"/>
    </source>
</evidence>
<dbReference type="AlphaFoldDB" id="A0A1M5MD69"/>
<accession>A0A1M5MD69</accession>
<proteinExistence type="predicted"/>
<dbReference type="Proteomes" id="UP000190675">
    <property type="component" value="Chromosome I"/>
</dbReference>
<reference evidence="1 2" key="1">
    <citation type="submission" date="2016-11" db="EMBL/GenBank/DDBJ databases">
        <authorList>
            <person name="Jaros S."/>
            <person name="Januszkiewicz K."/>
            <person name="Wedrychowicz H."/>
        </authorList>
    </citation>
    <scope>NUCLEOTIDE SEQUENCE [LARGE SCALE GENOMIC DNA]</scope>
    <source>
        <strain evidence="1 2">GAS242</strain>
    </source>
</reference>
<gene>
    <name evidence="1" type="ORF">SAMN05444169_3969</name>
</gene>
<protein>
    <submittedName>
        <fullName evidence="1">Uncharacterized protein</fullName>
    </submittedName>
</protein>
<evidence type="ECO:0000313" key="2">
    <source>
        <dbReference type="Proteomes" id="UP000190675"/>
    </source>
</evidence>
<name>A0A1M5MD69_9BRAD</name>
<organism evidence="1 2">
    <name type="scientific">Bradyrhizobium erythrophlei</name>
    <dbReference type="NCBI Taxonomy" id="1437360"/>
    <lineage>
        <taxon>Bacteria</taxon>
        <taxon>Pseudomonadati</taxon>
        <taxon>Pseudomonadota</taxon>
        <taxon>Alphaproteobacteria</taxon>
        <taxon>Hyphomicrobiales</taxon>
        <taxon>Nitrobacteraceae</taxon>
        <taxon>Bradyrhizobium</taxon>
    </lineage>
</organism>
<sequence length="44" mass="4727">MAAWNVVNRVVDDTALDEAAHALAARLGNTGNGFIVYPEQSLKK</sequence>
<dbReference type="EMBL" id="LT670818">
    <property type="protein sequence ID" value="SHG75334.1"/>
    <property type="molecule type" value="Genomic_DNA"/>
</dbReference>